<dbReference type="EMBL" id="CYSC01000003">
    <property type="protein sequence ID" value="CUH70363.1"/>
    <property type="molecule type" value="Genomic_DNA"/>
</dbReference>
<dbReference type="Proteomes" id="UP000051887">
    <property type="component" value="Unassembled WGS sequence"/>
</dbReference>
<dbReference type="RefSeq" id="WP_058241714.1">
    <property type="nucleotide sequence ID" value="NZ_CYSB01000004.1"/>
</dbReference>
<evidence type="ECO:0008006" key="6">
    <source>
        <dbReference type="Google" id="ProtNLM"/>
    </source>
</evidence>
<evidence type="ECO:0000313" key="5">
    <source>
        <dbReference type="Proteomes" id="UP000051887"/>
    </source>
</evidence>
<proteinExistence type="predicted"/>
<organism evidence="3 5">
    <name type="scientific">Thalassovita autumnalis</name>
    <dbReference type="NCBI Taxonomy" id="2072972"/>
    <lineage>
        <taxon>Bacteria</taxon>
        <taxon>Pseudomonadati</taxon>
        <taxon>Pseudomonadota</taxon>
        <taxon>Alphaproteobacteria</taxon>
        <taxon>Rhodobacterales</taxon>
        <taxon>Roseobacteraceae</taxon>
        <taxon>Thalassovita</taxon>
    </lineage>
</organism>
<dbReference type="AlphaFoldDB" id="A0A0P1F4Q1"/>
<keyword evidence="1" id="KW-0732">Signal</keyword>
<keyword evidence="4" id="KW-1185">Reference proteome</keyword>
<sequence length="217" mass="22768">MRHLLPALLVISFASQAMACGAPVCQVPQAELSFGQVITFDNLPSSPGVGREVEGVLDQPGAQFGERFAGQLLLSEGGFDRIEGRALAPLSVLAGQTGQSLGVMRLTQTLVLQGYGPRGFPNVDAIGEGAVAIVFDRDQGAIGLDIRGGEAGMARVVFLRRDGSEIAALEVQPLAEDSYGFRRNAAAPDIAGILILNRDPQGIALDNIRFDGLDLLG</sequence>
<evidence type="ECO:0000313" key="3">
    <source>
        <dbReference type="EMBL" id="CUH70363.1"/>
    </source>
</evidence>
<gene>
    <name evidence="2" type="ORF">TL5118_00107</name>
    <name evidence="3" type="ORF">TL5120_00139</name>
</gene>
<feature type="chain" id="PRO_5009792345" description="Phytase-like domain-containing protein" evidence="1">
    <location>
        <begin position="20"/>
        <end position="217"/>
    </location>
</feature>
<dbReference type="OrthoDB" id="7838899at2"/>
<dbReference type="Proteomes" id="UP000051086">
    <property type="component" value="Unassembled WGS sequence"/>
</dbReference>
<dbReference type="EMBL" id="CYSB01000004">
    <property type="protein sequence ID" value="CUH62632.1"/>
    <property type="molecule type" value="Genomic_DNA"/>
</dbReference>
<name>A0A0P1F4Q1_9RHOB</name>
<feature type="signal peptide" evidence="1">
    <location>
        <begin position="1"/>
        <end position="19"/>
    </location>
</feature>
<evidence type="ECO:0000313" key="2">
    <source>
        <dbReference type="EMBL" id="CUH62632.1"/>
    </source>
</evidence>
<reference evidence="2 4" key="1">
    <citation type="submission" date="2015-09" db="EMBL/GenBank/DDBJ databases">
        <authorList>
            <person name="Rodrigo-Torres L."/>
            <person name="Arahal D.R."/>
        </authorList>
    </citation>
    <scope>NUCLEOTIDE SEQUENCE [LARGE SCALE GENOMIC DNA]</scope>
    <source>
        <strain evidence="2 4">CECT 5118</strain>
    </source>
</reference>
<protein>
    <recommendedName>
        <fullName evidence="6">Phytase-like domain-containing protein</fullName>
    </recommendedName>
</protein>
<accession>A0A0P1F4Q1</accession>
<evidence type="ECO:0000256" key="1">
    <source>
        <dbReference type="SAM" id="SignalP"/>
    </source>
</evidence>
<evidence type="ECO:0000313" key="4">
    <source>
        <dbReference type="Proteomes" id="UP000051086"/>
    </source>
</evidence>
<reference evidence="3 5" key="2">
    <citation type="submission" date="2015-09" db="EMBL/GenBank/DDBJ databases">
        <authorList>
            <consortium name="Swine Surveillance"/>
        </authorList>
    </citation>
    <scope>NUCLEOTIDE SEQUENCE [LARGE SCALE GENOMIC DNA]</scope>
    <source>
        <strain evidence="3 5">5120</strain>
    </source>
</reference>